<sequence length="133" mass="15793">MGISWSEEEYEEYKVKTRSKPKKKSKYRNKKVTIDEITFDSKKEANYYLKLKLLKQAGEIKDFGLQEKFVLQEGFTKNGERHRPITYYADFIIDNLDGSTDVVDVKGMETQVFKIKKKLFEYKYPDLSLKIIK</sequence>
<name>A0A845R040_9CLOT</name>
<dbReference type="InterPro" id="IPR009414">
    <property type="entry name" value="DUF1064"/>
</dbReference>
<dbReference type="AlphaFoldDB" id="A0A845R040"/>
<keyword evidence="2" id="KW-1185">Reference proteome</keyword>
<dbReference type="OrthoDB" id="1853564at2"/>
<accession>A0A845R040</accession>
<gene>
    <name evidence="1" type="ORF">D3Z33_14590</name>
</gene>
<comment type="caution">
    <text evidence="1">The sequence shown here is derived from an EMBL/GenBank/DDBJ whole genome shotgun (WGS) entry which is preliminary data.</text>
</comment>
<organism evidence="1 2">
    <name type="scientific">Senegalia massiliensis</name>
    <dbReference type="NCBI Taxonomy" id="1720316"/>
    <lineage>
        <taxon>Bacteria</taxon>
        <taxon>Bacillati</taxon>
        <taxon>Bacillota</taxon>
        <taxon>Clostridia</taxon>
        <taxon>Eubacteriales</taxon>
        <taxon>Clostridiaceae</taxon>
        <taxon>Senegalia</taxon>
    </lineage>
</organism>
<dbReference type="Proteomes" id="UP000467132">
    <property type="component" value="Unassembled WGS sequence"/>
</dbReference>
<dbReference type="Pfam" id="PF06356">
    <property type="entry name" value="DUF1064"/>
    <property type="match status" value="1"/>
</dbReference>
<evidence type="ECO:0000313" key="1">
    <source>
        <dbReference type="EMBL" id="NBI08085.1"/>
    </source>
</evidence>
<evidence type="ECO:0000313" key="2">
    <source>
        <dbReference type="Proteomes" id="UP000467132"/>
    </source>
</evidence>
<proteinExistence type="predicted"/>
<dbReference type="RefSeq" id="WP_160198550.1">
    <property type="nucleotide sequence ID" value="NZ_QXXA01000019.1"/>
</dbReference>
<dbReference type="EMBL" id="QXXA01000019">
    <property type="protein sequence ID" value="NBI08085.1"/>
    <property type="molecule type" value="Genomic_DNA"/>
</dbReference>
<protein>
    <submittedName>
        <fullName evidence="1">DUF1064 domain-containing protein</fullName>
    </submittedName>
</protein>
<reference evidence="1 2" key="1">
    <citation type="submission" date="2018-08" db="EMBL/GenBank/DDBJ databases">
        <title>Murine metabolic-syndrome-specific gut microbial biobank.</title>
        <authorList>
            <person name="Liu C."/>
        </authorList>
    </citation>
    <scope>NUCLEOTIDE SEQUENCE [LARGE SCALE GENOMIC DNA]</scope>
    <source>
        <strain evidence="1 2">583</strain>
    </source>
</reference>